<protein>
    <submittedName>
        <fullName evidence="1">Uncharacterized protein</fullName>
    </submittedName>
</protein>
<proteinExistence type="predicted"/>
<evidence type="ECO:0000313" key="1">
    <source>
        <dbReference type="EMBL" id="KAI8430897.1"/>
    </source>
</evidence>
<accession>A0ACC0K364</accession>
<sequence length="410" mass="46193">MTADLKMLFRQIPQSCDTFVVVPPYTKNGDIIFGKNSDRPRHEVQEVVYFPGGLREGPLKCTHIEIEESPIPINAVILSKPAWMWGAEMGANDKNVVIGNEAVWTKGPGDAKEKRLLGMDLVRLGLERGNTAEEAMGVITFLLEKYGQGGPCSEHDNNLFYHNSFLIADPTVAWVLETSGNLWAAEKVIQYRNISNGLTITTKIDKKSEGLKEKAKELGLWSGQGDFNFMKCFSSGGDLNRQLDGESLLRNGCTQSKFDIQDMFYILRHKKSRICRGCDDGFPTQGSQVSILKQDGTSVHWFTATPDPSLSLFKPFVFTPTANTSSYTRSLNEPKREHDLYKMHADHVIKGSNSDQLYTALRVLEAECVQKMELFQKNSEDSKDLKIDSIMEDYVMKEVNLYINDHQNED</sequence>
<gene>
    <name evidence="1" type="ORF">MSG28_001023</name>
</gene>
<organism evidence="1 2">
    <name type="scientific">Choristoneura fumiferana</name>
    <name type="common">Spruce budworm moth</name>
    <name type="synonym">Archips fumiferana</name>
    <dbReference type="NCBI Taxonomy" id="7141"/>
    <lineage>
        <taxon>Eukaryota</taxon>
        <taxon>Metazoa</taxon>
        <taxon>Ecdysozoa</taxon>
        <taxon>Arthropoda</taxon>
        <taxon>Hexapoda</taxon>
        <taxon>Insecta</taxon>
        <taxon>Pterygota</taxon>
        <taxon>Neoptera</taxon>
        <taxon>Endopterygota</taxon>
        <taxon>Lepidoptera</taxon>
        <taxon>Glossata</taxon>
        <taxon>Ditrysia</taxon>
        <taxon>Tortricoidea</taxon>
        <taxon>Tortricidae</taxon>
        <taxon>Tortricinae</taxon>
        <taxon>Choristoneura</taxon>
    </lineage>
</organism>
<reference evidence="1 2" key="1">
    <citation type="journal article" date="2022" name="Genome Biol. Evol.">
        <title>The Spruce Budworm Genome: Reconstructing the Evolutionary History of Antifreeze Proteins.</title>
        <authorList>
            <person name="Beliveau C."/>
            <person name="Gagne P."/>
            <person name="Picq S."/>
            <person name="Vernygora O."/>
            <person name="Keeling C.I."/>
            <person name="Pinkney K."/>
            <person name="Doucet D."/>
            <person name="Wen F."/>
            <person name="Johnston J.S."/>
            <person name="Maaroufi H."/>
            <person name="Boyle B."/>
            <person name="Laroche J."/>
            <person name="Dewar K."/>
            <person name="Juretic N."/>
            <person name="Blackburn G."/>
            <person name="Nisole A."/>
            <person name="Brunet B."/>
            <person name="Brandao M."/>
            <person name="Lumley L."/>
            <person name="Duan J."/>
            <person name="Quan G."/>
            <person name="Lucarotti C.J."/>
            <person name="Roe A.D."/>
            <person name="Sperling F.A.H."/>
            <person name="Levesque R.C."/>
            <person name="Cusson M."/>
        </authorList>
    </citation>
    <scope>NUCLEOTIDE SEQUENCE [LARGE SCALE GENOMIC DNA]</scope>
    <source>
        <strain evidence="1">Glfc:IPQL:Cfum</strain>
    </source>
</reference>
<dbReference type="EMBL" id="CM046131">
    <property type="protein sequence ID" value="KAI8430897.1"/>
    <property type="molecule type" value="Genomic_DNA"/>
</dbReference>
<evidence type="ECO:0000313" key="2">
    <source>
        <dbReference type="Proteomes" id="UP001064048"/>
    </source>
</evidence>
<dbReference type="Proteomes" id="UP001064048">
    <property type="component" value="Chromosome Z"/>
</dbReference>
<name>A0ACC0K364_CHOFU</name>
<keyword evidence="2" id="KW-1185">Reference proteome</keyword>
<comment type="caution">
    <text evidence="1">The sequence shown here is derived from an EMBL/GenBank/DDBJ whole genome shotgun (WGS) entry which is preliminary data.</text>
</comment>